<dbReference type="STRING" id="634771.SAMN04488128_104163"/>
<dbReference type="Pfam" id="PF14891">
    <property type="entry name" value="Peptidase_M91"/>
    <property type="match status" value="1"/>
</dbReference>
<name>A0A1T4T887_9BACT</name>
<evidence type="ECO:0000313" key="2">
    <source>
        <dbReference type="Proteomes" id="UP000190367"/>
    </source>
</evidence>
<evidence type="ECO:0000313" key="1">
    <source>
        <dbReference type="EMBL" id="SKA36740.1"/>
    </source>
</evidence>
<dbReference type="Proteomes" id="UP000190367">
    <property type="component" value="Unassembled WGS sequence"/>
</dbReference>
<gene>
    <name evidence="1" type="ORF">SAMN04488128_104163</name>
</gene>
<reference evidence="2" key="1">
    <citation type="submission" date="2017-02" db="EMBL/GenBank/DDBJ databases">
        <authorList>
            <person name="Varghese N."/>
            <person name="Submissions S."/>
        </authorList>
    </citation>
    <scope>NUCLEOTIDE SEQUENCE [LARGE SCALE GENOMIC DNA]</scope>
    <source>
        <strain evidence="2">DSM 22224</strain>
    </source>
</reference>
<organism evidence="1 2">
    <name type="scientific">Chitinophaga eiseniae</name>
    <dbReference type="NCBI Taxonomy" id="634771"/>
    <lineage>
        <taxon>Bacteria</taxon>
        <taxon>Pseudomonadati</taxon>
        <taxon>Bacteroidota</taxon>
        <taxon>Chitinophagia</taxon>
        <taxon>Chitinophagales</taxon>
        <taxon>Chitinophagaceae</taxon>
        <taxon>Chitinophaga</taxon>
    </lineage>
</organism>
<dbReference type="InterPro" id="IPR028208">
    <property type="entry name" value="Effector_pro_NleD-like"/>
</dbReference>
<protein>
    <submittedName>
        <fullName evidence="1">Effector protein</fullName>
    </submittedName>
</protein>
<sequence length="243" mass="26903">MVFSAYAAMSDNPVLLSDPLGDTVRIHFRVGFLGLGGKRTVNYENGKVTNTDGSAYAEKTKGFLKRTVNALDNIRTGGANGQKLVTDLQNSSEYTNIVKGSSNSYIEYDTRLKLENRVSWNPSSTEGGLDIHGSRSVSSFIGLGHELGHSHDKITDDQIDYRTWFTMKEASGKNINIPNAERYSTHWENLLRSENNLPLRQYYGVDNTTGSPIGRGDILIPGTRYNANYVIYVGGIPIPVIKY</sequence>
<keyword evidence="2" id="KW-1185">Reference proteome</keyword>
<proteinExistence type="predicted"/>
<dbReference type="AlphaFoldDB" id="A0A1T4T887"/>
<dbReference type="EMBL" id="FUWZ01000004">
    <property type="protein sequence ID" value="SKA36740.1"/>
    <property type="molecule type" value="Genomic_DNA"/>
</dbReference>
<accession>A0A1T4T887</accession>